<dbReference type="EMBL" id="JAEPBG010000008">
    <property type="protein sequence ID" value="MBK4736611.1"/>
    <property type="molecule type" value="Genomic_DNA"/>
</dbReference>
<evidence type="ECO:0000313" key="2">
    <source>
        <dbReference type="Proteomes" id="UP000622890"/>
    </source>
</evidence>
<name>A0A934SX03_9BURK</name>
<evidence type="ECO:0008006" key="3">
    <source>
        <dbReference type="Google" id="ProtNLM"/>
    </source>
</evidence>
<dbReference type="Gene3D" id="3.40.50.1820">
    <property type="entry name" value="alpha/beta hydrolase"/>
    <property type="match status" value="1"/>
</dbReference>
<gene>
    <name evidence="1" type="ORF">JJB74_18455</name>
</gene>
<dbReference type="RefSeq" id="WP_200594218.1">
    <property type="nucleotide sequence ID" value="NZ_JAEPBG010000008.1"/>
</dbReference>
<dbReference type="SUPFAM" id="SSF53474">
    <property type="entry name" value="alpha/beta-Hydrolases"/>
    <property type="match status" value="1"/>
</dbReference>
<dbReference type="AlphaFoldDB" id="A0A934SX03"/>
<sequence>MPRHTNSYTGIRHPPMLPRNIGMPSLLIDFGTCKPHQGETMNIAYIHGNRATASSFNHIRSQVSGHAEIMLEYDSAAGFYHNHATMMRELEGKDEIFFIAHSLGGIHALHLAHHLGKRAVGGVTLSTPYGGSAAANVVACFLPFSRVMNDIRPTGRPILEASRLDAPRIWTNVVTLAGASPFMLEQNDGVVTLESMRHRKDIRLVDVDCNHFEVVLNQSAIDVIQDSITEASHADISCLSDFA</sequence>
<evidence type="ECO:0000313" key="1">
    <source>
        <dbReference type="EMBL" id="MBK4736611.1"/>
    </source>
</evidence>
<accession>A0A934SX03</accession>
<organism evidence="1 2">
    <name type="scientific">Noviherbaspirillum pedocola</name>
    <dbReference type="NCBI Taxonomy" id="2801341"/>
    <lineage>
        <taxon>Bacteria</taxon>
        <taxon>Pseudomonadati</taxon>
        <taxon>Pseudomonadota</taxon>
        <taxon>Betaproteobacteria</taxon>
        <taxon>Burkholderiales</taxon>
        <taxon>Oxalobacteraceae</taxon>
        <taxon>Noviherbaspirillum</taxon>
    </lineage>
</organism>
<reference evidence="1" key="1">
    <citation type="submission" date="2021-01" db="EMBL/GenBank/DDBJ databases">
        <title>Genome sequence of strain Noviherbaspirillum sp. DKR-6.</title>
        <authorList>
            <person name="Chaudhary D.K."/>
        </authorList>
    </citation>
    <scope>NUCLEOTIDE SEQUENCE</scope>
    <source>
        <strain evidence="1">DKR-6</strain>
    </source>
</reference>
<comment type="caution">
    <text evidence="1">The sequence shown here is derived from an EMBL/GenBank/DDBJ whole genome shotgun (WGS) entry which is preliminary data.</text>
</comment>
<dbReference type="Proteomes" id="UP000622890">
    <property type="component" value="Unassembled WGS sequence"/>
</dbReference>
<keyword evidence="2" id="KW-1185">Reference proteome</keyword>
<dbReference type="InterPro" id="IPR029058">
    <property type="entry name" value="AB_hydrolase_fold"/>
</dbReference>
<protein>
    <recommendedName>
        <fullName evidence="3">Alpha/beta hydrolase</fullName>
    </recommendedName>
</protein>
<proteinExistence type="predicted"/>